<reference evidence="9" key="1">
    <citation type="submission" date="2025-08" db="UniProtKB">
        <authorList>
            <consortium name="RefSeq"/>
        </authorList>
    </citation>
    <scope>IDENTIFICATION</scope>
</reference>
<dbReference type="KEGG" id="muo:115465295"/>
<proteinExistence type="inferred from homology"/>
<protein>
    <recommendedName>
        <fullName evidence="6">rRNA biogenesis protein RRP36</fullName>
    </recommendedName>
</protein>
<dbReference type="RefSeq" id="XP_030051548.1">
    <property type="nucleotide sequence ID" value="XM_030195688.1"/>
</dbReference>
<accession>A0A6P7XGE3</accession>
<dbReference type="Pfam" id="PF06102">
    <property type="entry name" value="RRP36"/>
    <property type="match status" value="1"/>
</dbReference>
<evidence type="ECO:0000313" key="8">
    <source>
        <dbReference type="Proteomes" id="UP000515156"/>
    </source>
</evidence>
<keyword evidence="8" id="KW-1185">Reference proteome</keyword>
<keyword evidence="3 6" id="KW-0690">Ribosome biogenesis</keyword>
<organism evidence="8 9">
    <name type="scientific">Microcaecilia unicolor</name>
    <dbReference type="NCBI Taxonomy" id="1415580"/>
    <lineage>
        <taxon>Eukaryota</taxon>
        <taxon>Metazoa</taxon>
        <taxon>Chordata</taxon>
        <taxon>Craniata</taxon>
        <taxon>Vertebrata</taxon>
        <taxon>Euteleostomi</taxon>
        <taxon>Amphibia</taxon>
        <taxon>Gymnophiona</taxon>
        <taxon>Siphonopidae</taxon>
        <taxon>Microcaecilia</taxon>
    </lineage>
</organism>
<dbReference type="PANTHER" id="PTHR21738">
    <property type="entry name" value="RIBOSOMAL RNA PROCESSING PROTEIN 36 HOMOLOG"/>
    <property type="match status" value="1"/>
</dbReference>
<comment type="function">
    <text evidence="6">Component of the 90S pre-ribosome involved in the maturation of rRNAs. Required for early cleavages of the pre-RNAs in the 40S ribosomal subunit maturation pathway.</text>
</comment>
<evidence type="ECO:0000256" key="3">
    <source>
        <dbReference type="ARBA" id="ARBA00022517"/>
    </source>
</evidence>
<feature type="region of interest" description="Disordered" evidence="7">
    <location>
        <begin position="1"/>
        <end position="101"/>
    </location>
</feature>
<evidence type="ECO:0000313" key="9">
    <source>
        <dbReference type="RefSeq" id="XP_030051548.1"/>
    </source>
</evidence>
<name>A0A6P7XGE3_9AMPH</name>
<feature type="compositionally biased region" description="Polar residues" evidence="7">
    <location>
        <begin position="1"/>
        <end position="20"/>
    </location>
</feature>
<dbReference type="PANTHER" id="PTHR21738:SF0">
    <property type="entry name" value="RIBOSOMAL RNA PROCESSING PROTEIN 36 HOMOLOG"/>
    <property type="match status" value="1"/>
</dbReference>
<keyword evidence="5 6" id="KW-0539">Nucleus</keyword>
<feature type="compositionally biased region" description="Basic and acidic residues" evidence="7">
    <location>
        <begin position="88"/>
        <end position="100"/>
    </location>
</feature>
<evidence type="ECO:0000256" key="5">
    <source>
        <dbReference type="ARBA" id="ARBA00023242"/>
    </source>
</evidence>
<gene>
    <name evidence="9" type="primary">RRP36</name>
</gene>
<sequence length="314" mass="36504">MYRSSSQPNTLARSAEQDQIPSRIGIRPPLHGAKGSRTCKKTMRVASRIQKQLLSTEEEVQASSPESSLEGTSSEDEQDQSQSSHTVISREPEQELRKELSGMSFEELLQLQNKVGTKLYNQVAYETKNEQRARDGHKMKPRLNKNRPVEVSAKKPTPFLRQVVPIRKKVHRDPRFDNLSGEYNPEVFEKTYGFLRDIKEAEEEVVQKALKKTQDPIEKEKLQQLLQRMVQQETAGRNGQRQRERLQIFKRQQRKLAKEGKKPFYLKKSEKCKLELAEKYEVLKKSGKLESFLSKKRKRNASKDKRKMPVRKGL</sequence>
<dbReference type="CTD" id="88745"/>
<evidence type="ECO:0000256" key="4">
    <source>
        <dbReference type="ARBA" id="ARBA00022552"/>
    </source>
</evidence>
<keyword evidence="6" id="KW-0687">Ribonucleoprotein</keyword>
<keyword evidence="4 6" id="KW-0698">rRNA processing</keyword>
<comment type="subunit">
    <text evidence="6">Associates with 90S and pre-40S pre-ribosomal particles.</text>
</comment>
<dbReference type="InParanoid" id="A0A6P7XGE3"/>
<dbReference type="AlphaFoldDB" id="A0A6P7XGE3"/>
<dbReference type="InterPro" id="IPR009292">
    <property type="entry name" value="RRP36"/>
</dbReference>
<dbReference type="GeneID" id="115465295"/>
<evidence type="ECO:0000256" key="7">
    <source>
        <dbReference type="SAM" id="MobiDB-lite"/>
    </source>
</evidence>
<evidence type="ECO:0000256" key="2">
    <source>
        <dbReference type="ARBA" id="ARBA00009418"/>
    </source>
</evidence>
<feature type="compositionally biased region" description="Basic residues" evidence="7">
    <location>
        <begin position="294"/>
        <end position="314"/>
    </location>
</feature>
<dbReference type="FunCoup" id="A0A6P7XGE3">
    <property type="interactions" value="2260"/>
</dbReference>
<dbReference type="Proteomes" id="UP000515156">
    <property type="component" value="Chromosome 3"/>
</dbReference>
<dbReference type="GO" id="GO:0030686">
    <property type="term" value="C:90S preribosome"/>
    <property type="evidence" value="ECO:0007669"/>
    <property type="project" value="TreeGrafter"/>
</dbReference>
<evidence type="ECO:0000256" key="6">
    <source>
        <dbReference type="RuleBase" id="RU368027"/>
    </source>
</evidence>
<feature type="region of interest" description="Disordered" evidence="7">
    <location>
        <begin position="292"/>
        <end position="314"/>
    </location>
</feature>
<dbReference type="OrthoDB" id="448446at2759"/>
<comment type="subcellular location">
    <subcellularLocation>
        <location evidence="1 6">Nucleus</location>
        <location evidence="1 6">Nucleolus</location>
    </subcellularLocation>
</comment>
<dbReference type="GO" id="GO:0005730">
    <property type="term" value="C:nucleolus"/>
    <property type="evidence" value="ECO:0007669"/>
    <property type="project" value="UniProtKB-SubCell"/>
</dbReference>
<evidence type="ECO:0000256" key="1">
    <source>
        <dbReference type="ARBA" id="ARBA00004604"/>
    </source>
</evidence>
<dbReference type="GO" id="GO:0000462">
    <property type="term" value="P:maturation of SSU-rRNA from tricistronic rRNA transcript (SSU-rRNA, 5.8S rRNA, LSU-rRNA)"/>
    <property type="evidence" value="ECO:0007669"/>
    <property type="project" value="TreeGrafter"/>
</dbReference>
<comment type="similarity">
    <text evidence="2 6">Belongs to the RRP36 family.</text>
</comment>
<feature type="compositionally biased region" description="Low complexity" evidence="7">
    <location>
        <begin position="63"/>
        <end position="72"/>
    </location>
</feature>